<evidence type="ECO:0000259" key="7">
    <source>
        <dbReference type="Pfam" id="PF02687"/>
    </source>
</evidence>
<keyword evidence="2" id="KW-1003">Cell membrane</keyword>
<comment type="subcellular location">
    <subcellularLocation>
        <location evidence="1">Cell membrane</location>
        <topology evidence="1">Multi-pass membrane protein</topology>
    </subcellularLocation>
</comment>
<feature type="domain" description="ABC3 transporter permease C-terminal" evidence="7">
    <location>
        <begin position="308"/>
        <end position="425"/>
    </location>
</feature>
<feature type="transmembrane region" description="Helical" evidence="6">
    <location>
        <begin position="691"/>
        <end position="715"/>
    </location>
</feature>
<dbReference type="KEGG" id="fuv:JR347_09345"/>
<evidence type="ECO:0000256" key="4">
    <source>
        <dbReference type="ARBA" id="ARBA00022989"/>
    </source>
</evidence>
<accession>A0A974WL69</accession>
<dbReference type="RefSeq" id="WP_205723783.1">
    <property type="nucleotide sequence ID" value="NZ_CP070608.1"/>
</dbReference>
<name>A0A974WL69_9BACT</name>
<dbReference type="GO" id="GO:0005886">
    <property type="term" value="C:plasma membrane"/>
    <property type="evidence" value="ECO:0007669"/>
    <property type="project" value="UniProtKB-SubCell"/>
</dbReference>
<keyword evidence="10" id="KW-1185">Reference proteome</keyword>
<evidence type="ECO:0000256" key="6">
    <source>
        <dbReference type="SAM" id="Phobius"/>
    </source>
</evidence>
<evidence type="ECO:0000256" key="2">
    <source>
        <dbReference type="ARBA" id="ARBA00022475"/>
    </source>
</evidence>
<reference evidence="9" key="1">
    <citation type="submission" date="2021-02" db="EMBL/GenBank/DDBJ databases">
        <title>Fulvivirga sp. S481 isolated from sea water.</title>
        <authorList>
            <person name="Bae S.S."/>
            <person name="Baek K."/>
        </authorList>
    </citation>
    <scope>NUCLEOTIDE SEQUENCE</scope>
    <source>
        <strain evidence="9">S481</strain>
    </source>
</reference>
<feature type="transmembrane region" description="Helical" evidence="6">
    <location>
        <begin position="358"/>
        <end position="378"/>
    </location>
</feature>
<evidence type="ECO:0000313" key="9">
    <source>
        <dbReference type="EMBL" id="QSE99272.1"/>
    </source>
</evidence>
<keyword evidence="5 6" id="KW-0472">Membrane</keyword>
<dbReference type="Pfam" id="PF12704">
    <property type="entry name" value="MacB_PCD"/>
    <property type="match status" value="1"/>
</dbReference>
<dbReference type="Pfam" id="PF02687">
    <property type="entry name" value="FtsX"/>
    <property type="match status" value="2"/>
</dbReference>
<dbReference type="EMBL" id="CP070608">
    <property type="protein sequence ID" value="QSE99272.1"/>
    <property type="molecule type" value="Genomic_DNA"/>
</dbReference>
<dbReference type="PANTHER" id="PTHR30572:SF18">
    <property type="entry name" value="ABC-TYPE MACROLIDE FAMILY EXPORT SYSTEM PERMEASE COMPONENT 2"/>
    <property type="match status" value="1"/>
</dbReference>
<feature type="domain" description="MacB-like periplasmic core" evidence="8">
    <location>
        <begin position="31"/>
        <end position="225"/>
    </location>
</feature>
<evidence type="ECO:0000256" key="1">
    <source>
        <dbReference type="ARBA" id="ARBA00004651"/>
    </source>
</evidence>
<gene>
    <name evidence="9" type="ORF">JR347_09345</name>
</gene>
<dbReference type="PANTHER" id="PTHR30572">
    <property type="entry name" value="MEMBRANE COMPONENT OF TRANSPORTER-RELATED"/>
    <property type="match status" value="1"/>
</dbReference>
<organism evidence="9 10">
    <name type="scientific">Fulvivirga lutea</name>
    <dbReference type="NCBI Taxonomy" id="2810512"/>
    <lineage>
        <taxon>Bacteria</taxon>
        <taxon>Pseudomonadati</taxon>
        <taxon>Bacteroidota</taxon>
        <taxon>Cytophagia</taxon>
        <taxon>Cytophagales</taxon>
        <taxon>Fulvivirgaceae</taxon>
        <taxon>Fulvivirga</taxon>
    </lineage>
</organism>
<evidence type="ECO:0000256" key="3">
    <source>
        <dbReference type="ARBA" id="ARBA00022692"/>
    </source>
</evidence>
<feature type="transmembrane region" description="Helical" evidence="6">
    <location>
        <begin position="441"/>
        <end position="464"/>
    </location>
</feature>
<proteinExistence type="predicted"/>
<evidence type="ECO:0000313" key="10">
    <source>
        <dbReference type="Proteomes" id="UP000662783"/>
    </source>
</evidence>
<feature type="domain" description="ABC3 transporter permease C-terminal" evidence="7">
    <location>
        <begin position="696"/>
        <end position="807"/>
    </location>
</feature>
<dbReference type="Proteomes" id="UP000662783">
    <property type="component" value="Chromosome"/>
</dbReference>
<dbReference type="AlphaFoldDB" id="A0A974WL69"/>
<feature type="transmembrane region" description="Helical" evidence="6">
    <location>
        <begin position="303"/>
        <end position="325"/>
    </location>
</feature>
<evidence type="ECO:0000256" key="5">
    <source>
        <dbReference type="ARBA" id="ARBA00023136"/>
    </source>
</evidence>
<feature type="transmembrane region" description="Helical" evidence="6">
    <location>
        <begin position="32"/>
        <end position="54"/>
    </location>
</feature>
<keyword evidence="3 6" id="KW-0812">Transmembrane</keyword>
<dbReference type="InterPro" id="IPR003838">
    <property type="entry name" value="ABC3_permease_C"/>
</dbReference>
<keyword evidence="4 6" id="KW-1133">Transmembrane helix</keyword>
<sequence length="814" mass="92263">MKSTINNSPTFLIQNYLKVALRNLLRNKSYTAINVIGLAISICSALLILLFVQYQLVYDKHFPKSENIVRITSKIKSANTDDINHLTYTPGLWGPELTREFKNIESYTRFFKYRADIIINYEKEDKQFFEGQFFWTDPTVFDVFGFKLKNGNISEALVRPNTVVIDENIAFKYFGDSNPIGEVINYVNGDSSIPLEITGIMPSVPEQSHFHPHFFASLSTIADEWWIQDYDRMDSWSTPFWITYLRVNNNKDPRLEEMVNEYLDLKLQQDSSRYTAYLQNIHDIHLKSNLAGEFEDNGDVKSLYILSSIAFLILLIACFNFMNLATAQASQRTKEIGIRKALGSSREQLIGQFIGESLLLAIVSFIFGVIGVEVLLPYLNEFAGTHIANSYLQNDWFWGYSTILILFVGILAGSYPAFYLSSFSPLNVLKNNLSGVFKGELFRQILVVGQFTIAVLLLIGTIVITDQLAFVKNKPLGFKQDYIITIPLRGDGLQSQYSRLKRELNIHPNIASVSASSAIIMQGRHSAPISLPDIRPDDPVNWEFLNVDHTYPETINIELLSGRFFDENRASDSSAAILNEAAVKALGMTNESILGTRIQNGWGTDGKVIGVVKDFHYATLHQDIKPFALLLNYEFGVRFINIKIVNNDIQGSISHIQKLWEKYSPGTPFNYSFLDDNIDQLYKTEEKEGKLITYFTSVCMIISCLGLFGLASFMVDRRIKEIGIRKVLGATVQQVMLLLSFAFLKQVLIGFVIGAILAWLVMDYWLNEFAYRINLNVSIFLISGLITSFIALLTVGWKTLKAAHTNPANTLRQE</sequence>
<feature type="transmembrane region" description="Helical" evidence="6">
    <location>
        <begin position="773"/>
        <end position="795"/>
    </location>
</feature>
<feature type="transmembrane region" description="Helical" evidence="6">
    <location>
        <begin position="736"/>
        <end position="761"/>
    </location>
</feature>
<dbReference type="InterPro" id="IPR025857">
    <property type="entry name" value="MacB_PCD"/>
</dbReference>
<feature type="transmembrane region" description="Helical" evidence="6">
    <location>
        <begin position="398"/>
        <end position="420"/>
    </location>
</feature>
<dbReference type="InterPro" id="IPR050250">
    <property type="entry name" value="Macrolide_Exporter_MacB"/>
</dbReference>
<dbReference type="GO" id="GO:0022857">
    <property type="term" value="F:transmembrane transporter activity"/>
    <property type="evidence" value="ECO:0007669"/>
    <property type="project" value="TreeGrafter"/>
</dbReference>
<evidence type="ECO:0000259" key="8">
    <source>
        <dbReference type="Pfam" id="PF12704"/>
    </source>
</evidence>
<protein>
    <submittedName>
        <fullName evidence="9">ABC transporter permease</fullName>
    </submittedName>
</protein>